<keyword evidence="1 4" id="KW-0808">Transferase</keyword>
<dbReference type="Pfam" id="PF13673">
    <property type="entry name" value="Acetyltransf_10"/>
    <property type="match status" value="1"/>
</dbReference>
<gene>
    <name evidence="4" type="ORF">A7P85_05415</name>
    <name evidence="5" type="ORF">A7P89_09150</name>
</gene>
<organism evidence="4 6">
    <name type="scientific">Eikenella corrodens</name>
    <dbReference type="NCBI Taxonomy" id="539"/>
    <lineage>
        <taxon>Bacteria</taxon>
        <taxon>Pseudomonadati</taxon>
        <taxon>Pseudomonadota</taxon>
        <taxon>Betaproteobacteria</taxon>
        <taxon>Neisseriales</taxon>
        <taxon>Neisseriaceae</taxon>
        <taxon>Eikenella</taxon>
    </lineage>
</organism>
<dbReference type="PANTHER" id="PTHR43877">
    <property type="entry name" value="AMINOALKYLPHOSPHONATE N-ACETYLTRANSFERASE-RELATED-RELATED"/>
    <property type="match status" value="1"/>
</dbReference>
<reference evidence="6 7" key="1">
    <citation type="submission" date="2016-05" db="EMBL/GenBank/DDBJ databases">
        <title>Draft genome of Corynebacterium afermentans subsp. afermentans LCDC 88199T.</title>
        <authorList>
            <person name="Bernier A.-M."/>
            <person name="Bernard K."/>
        </authorList>
    </citation>
    <scope>NUCLEOTIDE SEQUENCE [LARGE SCALE GENOMIC DNA]</scope>
    <source>
        <strain evidence="6">NML01-0328</strain>
        <strain evidence="7">NML120819</strain>
    </source>
</reference>
<dbReference type="EMBL" id="LXSH01000024">
    <property type="protein sequence ID" value="OAM20895.1"/>
    <property type="molecule type" value="Genomic_DNA"/>
</dbReference>
<evidence type="ECO:0000259" key="3">
    <source>
        <dbReference type="PROSITE" id="PS51186"/>
    </source>
</evidence>
<evidence type="ECO:0000313" key="5">
    <source>
        <dbReference type="EMBL" id="OAM20895.1"/>
    </source>
</evidence>
<evidence type="ECO:0000313" key="6">
    <source>
        <dbReference type="Proteomes" id="UP000078003"/>
    </source>
</evidence>
<dbReference type="InterPro" id="IPR000182">
    <property type="entry name" value="GNAT_dom"/>
</dbReference>
<dbReference type="Proteomes" id="UP000078003">
    <property type="component" value="Unassembled WGS sequence"/>
</dbReference>
<evidence type="ECO:0000313" key="4">
    <source>
        <dbReference type="EMBL" id="OAM16882.1"/>
    </source>
</evidence>
<protein>
    <submittedName>
        <fullName evidence="4">GNAT family acetyltransferase</fullName>
    </submittedName>
</protein>
<dbReference type="InterPro" id="IPR050832">
    <property type="entry name" value="Bact_Acetyltransf"/>
</dbReference>
<comment type="caution">
    <text evidence="4">The sequence shown here is derived from an EMBL/GenBank/DDBJ whole genome shotgun (WGS) entry which is preliminary data.</text>
</comment>
<dbReference type="CDD" id="cd04301">
    <property type="entry name" value="NAT_SF"/>
    <property type="match status" value="1"/>
</dbReference>
<evidence type="ECO:0000256" key="2">
    <source>
        <dbReference type="ARBA" id="ARBA00023315"/>
    </source>
</evidence>
<evidence type="ECO:0000313" key="7">
    <source>
        <dbReference type="Proteomes" id="UP000078103"/>
    </source>
</evidence>
<dbReference type="Gene3D" id="3.40.630.30">
    <property type="match status" value="1"/>
</dbReference>
<feature type="domain" description="N-acetyltransferase" evidence="3">
    <location>
        <begin position="5"/>
        <end position="161"/>
    </location>
</feature>
<dbReference type="PROSITE" id="PS51186">
    <property type="entry name" value="GNAT"/>
    <property type="match status" value="1"/>
</dbReference>
<reference evidence="4" key="2">
    <citation type="submission" date="2016-05" db="EMBL/GenBank/DDBJ databases">
        <authorList>
            <person name="Lavstsen T."/>
            <person name="Jespersen J.S."/>
        </authorList>
    </citation>
    <scope>NUCLEOTIDE SEQUENCE</scope>
    <source>
        <strain evidence="4">NML01-0328</strain>
        <strain evidence="5">NML120819</strain>
    </source>
</reference>
<sequence>MSLITHLRPARTQDCEHIYNAHQYAVRYTCARNYSEAVLQAWLALLSPDSYLDTLEDERKLLWVIEFKHHIQGFFQLNLQESQLDALYVHPFVQRQGLGTALLGRAEELAYQHGLGMLKLYASLNSEPFYLLNGYRPLGEAMLPLNQEIGIECRLMRKLLTDCR</sequence>
<dbReference type="InterPro" id="IPR016181">
    <property type="entry name" value="Acyl_CoA_acyltransferase"/>
</dbReference>
<dbReference type="AlphaFoldDB" id="A0A1A9RG61"/>
<proteinExistence type="predicted"/>
<accession>A0A1A9RG61</accession>
<dbReference type="Proteomes" id="UP000078103">
    <property type="component" value="Unassembled WGS sequence"/>
</dbReference>
<dbReference type="GO" id="GO:0016747">
    <property type="term" value="F:acyltransferase activity, transferring groups other than amino-acyl groups"/>
    <property type="evidence" value="ECO:0007669"/>
    <property type="project" value="InterPro"/>
</dbReference>
<dbReference type="RefSeq" id="WP_064085058.1">
    <property type="nucleotide sequence ID" value="NZ_LXSF01000004.1"/>
</dbReference>
<name>A0A1A9RG61_EIKCO</name>
<dbReference type="SUPFAM" id="SSF55729">
    <property type="entry name" value="Acyl-CoA N-acyltransferases (Nat)"/>
    <property type="match status" value="1"/>
</dbReference>
<keyword evidence="2" id="KW-0012">Acyltransferase</keyword>
<dbReference type="EMBL" id="LXSF01000004">
    <property type="protein sequence ID" value="OAM16882.1"/>
    <property type="molecule type" value="Genomic_DNA"/>
</dbReference>
<evidence type="ECO:0000256" key="1">
    <source>
        <dbReference type="ARBA" id="ARBA00022679"/>
    </source>
</evidence>